<accession>A0A2J6RG20</accession>
<evidence type="ECO:0000313" key="3">
    <source>
        <dbReference type="Proteomes" id="UP000235786"/>
    </source>
</evidence>
<name>A0A2J6RG20_HYAVF</name>
<sequence length="226" mass="25507">MASPDLRSSFSFGSGDTRLLVSSPDGEITASVSSHAMSLASPVWRKFISPPWRPSQIDKTKKTSGSEEDEGVKLSSESEPDEPLDFREDDVDALLLLLRIAHLDFVLVKKRLSVEELYNLAILCDKYDCVHLIKPWVDEWYRDAELLRIVGESSKRLFIAWSFGRIENFKIAASVLLVQGGTDENGQLLDLKGQAVPEIMPPGIIEEIIFRRRIAIENLLEIPKRR</sequence>
<organism evidence="2 3">
    <name type="scientific">Hyaloscypha variabilis (strain UAMH 11265 / GT02V1 / F)</name>
    <name type="common">Meliniomyces variabilis</name>
    <dbReference type="NCBI Taxonomy" id="1149755"/>
    <lineage>
        <taxon>Eukaryota</taxon>
        <taxon>Fungi</taxon>
        <taxon>Dikarya</taxon>
        <taxon>Ascomycota</taxon>
        <taxon>Pezizomycotina</taxon>
        <taxon>Leotiomycetes</taxon>
        <taxon>Helotiales</taxon>
        <taxon>Hyaloscyphaceae</taxon>
        <taxon>Hyaloscypha</taxon>
        <taxon>Hyaloscypha variabilis</taxon>
    </lineage>
</organism>
<protein>
    <recommendedName>
        <fullName evidence="4">BTB domain-containing protein</fullName>
    </recommendedName>
</protein>
<feature type="region of interest" description="Disordered" evidence="1">
    <location>
        <begin position="48"/>
        <end position="83"/>
    </location>
</feature>
<feature type="compositionally biased region" description="Basic and acidic residues" evidence="1">
    <location>
        <begin position="56"/>
        <end position="65"/>
    </location>
</feature>
<reference evidence="2 3" key="1">
    <citation type="submission" date="2016-04" db="EMBL/GenBank/DDBJ databases">
        <title>A degradative enzymes factory behind the ericoid mycorrhizal symbiosis.</title>
        <authorList>
            <consortium name="DOE Joint Genome Institute"/>
            <person name="Martino E."/>
            <person name="Morin E."/>
            <person name="Grelet G."/>
            <person name="Kuo A."/>
            <person name="Kohler A."/>
            <person name="Daghino S."/>
            <person name="Barry K."/>
            <person name="Choi C."/>
            <person name="Cichocki N."/>
            <person name="Clum A."/>
            <person name="Copeland A."/>
            <person name="Hainaut M."/>
            <person name="Haridas S."/>
            <person name="Labutti K."/>
            <person name="Lindquist E."/>
            <person name="Lipzen A."/>
            <person name="Khouja H.-R."/>
            <person name="Murat C."/>
            <person name="Ohm R."/>
            <person name="Olson A."/>
            <person name="Spatafora J."/>
            <person name="Veneault-Fourrey C."/>
            <person name="Henrissat B."/>
            <person name="Grigoriev I."/>
            <person name="Martin F."/>
            <person name="Perotto S."/>
        </authorList>
    </citation>
    <scope>NUCLEOTIDE SEQUENCE [LARGE SCALE GENOMIC DNA]</scope>
    <source>
        <strain evidence="2 3">F</strain>
    </source>
</reference>
<dbReference type="EMBL" id="KZ613949">
    <property type="protein sequence ID" value="PMD37462.1"/>
    <property type="molecule type" value="Genomic_DNA"/>
</dbReference>
<dbReference type="AlphaFoldDB" id="A0A2J6RG20"/>
<feature type="non-terminal residue" evidence="2">
    <location>
        <position position="226"/>
    </location>
</feature>
<gene>
    <name evidence="2" type="ORF">L207DRAFT_636155</name>
</gene>
<dbReference type="Proteomes" id="UP000235786">
    <property type="component" value="Unassembled WGS sequence"/>
</dbReference>
<feature type="region of interest" description="Disordered" evidence="1">
    <location>
        <begin position="1"/>
        <end position="20"/>
    </location>
</feature>
<feature type="compositionally biased region" description="Polar residues" evidence="1">
    <location>
        <begin position="1"/>
        <end position="14"/>
    </location>
</feature>
<evidence type="ECO:0000256" key="1">
    <source>
        <dbReference type="SAM" id="MobiDB-lite"/>
    </source>
</evidence>
<dbReference type="OrthoDB" id="5275938at2759"/>
<evidence type="ECO:0000313" key="2">
    <source>
        <dbReference type="EMBL" id="PMD37462.1"/>
    </source>
</evidence>
<evidence type="ECO:0008006" key="4">
    <source>
        <dbReference type="Google" id="ProtNLM"/>
    </source>
</evidence>
<dbReference type="STRING" id="1149755.A0A2J6RG20"/>
<keyword evidence="3" id="KW-1185">Reference proteome</keyword>
<proteinExistence type="predicted"/>